<dbReference type="Proteomes" id="UP001566331">
    <property type="component" value="Unassembled WGS sequence"/>
</dbReference>
<proteinExistence type="predicted"/>
<evidence type="ECO:0000313" key="2">
    <source>
        <dbReference type="EMBL" id="MEZ0473907.1"/>
    </source>
</evidence>
<dbReference type="RefSeq" id="WP_370562616.1">
    <property type="nucleotide sequence ID" value="NZ_JBFWIB010000002.1"/>
</dbReference>
<gene>
    <name evidence="2" type="ORF">AB6713_04650</name>
</gene>
<keyword evidence="3" id="KW-1185">Reference proteome</keyword>
<accession>A0ABV4HMF0</accession>
<dbReference type="EMBL" id="JBFWIC010000004">
    <property type="protein sequence ID" value="MEZ0473907.1"/>
    <property type="molecule type" value="Genomic_DNA"/>
</dbReference>
<protein>
    <submittedName>
        <fullName evidence="2">Uncharacterized protein</fullName>
    </submittedName>
</protein>
<comment type="caution">
    <text evidence="2">The sequence shown here is derived from an EMBL/GenBank/DDBJ whole genome shotgun (WGS) entry which is preliminary data.</text>
</comment>
<feature type="chain" id="PRO_5046869310" evidence="1">
    <location>
        <begin position="30"/>
        <end position="183"/>
    </location>
</feature>
<sequence length="183" mass="19403">MIKKILFSALLPSCIFLTTLLFPAAPAKAQALPVKATCVGPLTLQFSPGLGLLPKPTHLTGSGMVTCVFTEDLSTHTALVEDLEGTGDLSCLINADAPGSLRLDWDDTTSSVVNWNFLELGELGLPAVPRVFVLQGEIVSGKFEGSDMVLSYNDIPNLSYLKCLSGTLDKIEGIPTGTIIQPL</sequence>
<evidence type="ECO:0000313" key="3">
    <source>
        <dbReference type="Proteomes" id="UP001566331"/>
    </source>
</evidence>
<name>A0ABV4HMF0_9GAMM</name>
<keyword evidence="1" id="KW-0732">Signal</keyword>
<evidence type="ECO:0000256" key="1">
    <source>
        <dbReference type="SAM" id="SignalP"/>
    </source>
</evidence>
<organism evidence="2 3">
    <name type="scientific">Luteimonas salinilitoris</name>
    <dbReference type="NCBI Taxonomy" id="3237697"/>
    <lineage>
        <taxon>Bacteria</taxon>
        <taxon>Pseudomonadati</taxon>
        <taxon>Pseudomonadota</taxon>
        <taxon>Gammaproteobacteria</taxon>
        <taxon>Lysobacterales</taxon>
        <taxon>Lysobacteraceae</taxon>
        <taxon>Luteimonas</taxon>
    </lineage>
</organism>
<feature type="signal peptide" evidence="1">
    <location>
        <begin position="1"/>
        <end position="29"/>
    </location>
</feature>
<reference evidence="2 3" key="1">
    <citation type="submission" date="2024-07" db="EMBL/GenBank/DDBJ databases">
        <title>Luteimonas salilacus sp. nov., isolated from the shore soil of Salt Lake in Tibet of China.</title>
        <authorList>
            <person name="Zhang X."/>
            <person name="Li A."/>
        </authorList>
    </citation>
    <scope>NUCLEOTIDE SEQUENCE [LARGE SCALE GENOMIC DNA]</scope>
    <source>
        <strain evidence="2 3">B3-2-R+30</strain>
    </source>
</reference>